<feature type="compositionally biased region" description="Polar residues" evidence="1">
    <location>
        <begin position="62"/>
        <end position="76"/>
    </location>
</feature>
<keyword evidence="3" id="KW-1185">Reference proteome</keyword>
<comment type="caution">
    <text evidence="2">The sequence shown here is derived from an EMBL/GenBank/DDBJ whole genome shotgun (WGS) entry which is preliminary data.</text>
</comment>
<feature type="compositionally biased region" description="Polar residues" evidence="1">
    <location>
        <begin position="1"/>
        <end position="17"/>
    </location>
</feature>
<evidence type="ECO:0000313" key="2">
    <source>
        <dbReference type="EMBL" id="MBW0556707.1"/>
    </source>
</evidence>
<proteinExistence type="predicted"/>
<feature type="compositionally biased region" description="Polar residues" evidence="1">
    <location>
        <begin position="141"/>
        <end position="158"/>
    </location>
</feature>
<feature type="region of interest" description="Disordered" evidence="1">
    <location>
        <begin position="134"/>
        <end position="193"/>
    </location>
</feature>
<protein>
    <submittedName>
        <fullName evidence="2">Uncharacterized protein</fullName>
    </submittedName>
</protein>
<accession>A0A9Q3J6M5</accession>
<sequence>MPSTRSGASYTPSSSSQKGHRRDYGRSQPVTEGQGSVDDFQINELCHSEADNTDLPSKRAGTATQSLSGHIQSQPEGLQEPIAAQRVPDPCRSVEKLHEFLPGCEKFPGPSQHLQVTQWMASINGKEDHDAFNSRMEEKQPSNTQANTKNSPSSQKKQFQCEKAAISSKQGQRQHTSHKTLQPGLQDPKDSAGCHGRCISDGQNSDGITEKGGSQIKISEMISDSFDSIPEFYEAINDVKTHVSNKNSSIFNNLKTNNLSLSQRNGTLMCYENFSRAIKTSNNDNLFAKVETVFESAKFNADKDKALPWFCQQKDRLAALYPDMSEFMIHRKILRQCGGDLEDPVKSRTTEKSSAEDIINILEEVTTRTRIGSSTVNLKTRLNTPWKHSVD</sequence>
<dbReference type="Proteomes" id="UP000765509">
    <property type="component" value="Unassembled WGS sequence"/>
</dbReference>
<dbReference type="AlphaFoldDB" id="A0A9Q3J6M5"/>
<dbReference type="EMBL" id="AVOT02064275">
    <property type="protein sequence ID" value="MBW0556707.1"/>
    <property type="molecule type" value="Genomic_DNA"/>
</dbReference>
<gene>
    <name evidence="2" type="ORF">O181_096422</name>
</gene>
<organism evidence="2 3">
    <name type="scientific">Austropuccinia psidii MF-1</name>
    <dbReference type="NCBI Taxonomy" id="1389203"/>
    <lineage>
        <taxon>Eukaryota</taxon>
        <taxon>Fungi</taxon>
        <taxon>Dikarya</taxon>
        <taxon>Basidiomycota</taxon>
        <taxon>Pucciniomycotina</taxon>
        <taxon>Pucciniomycetes</taxon>
        <taxon>Pucciniales</taxon>
        <taxon>Sphaerophragmiaceae</taxon>
        <taxon>Austropuccinia</taxon>
    </lineage>
</organism>
<evidence type="ECO:0000313" key="3">
    <source>
        <dbReference type="Proteomes" id="UP000765509"/>
    </source>
</evidence>
<evidence type="ECO:0000256" key="1">
    <source>
        <dbReference type="SAM" id="MobiDB-lite"/>
    </source>
</evidence>
<reference evidence="2" key="1">
    <citation type="submission" date="2021-03" db="EMBL/GenBank/DDBJ databases">
        <title>Draft genome sequence of rust myrtle Austropuccinia psidii MF-1, a brazilian biotype.</title>
        <authorList>
            <person name="Quecine M.C."/>
            <person name="Pachon D.M.R."/>
            <person name="Bonatelli M.L."/>
            <person name="Correr F.H."/>
            <person name="Franceschini L.M."/>
            <person name="Leite T.F."/>
            <person name="Margarido G.R.A."/>
            <person name="Almeida C.A."/>
            <person name="Ferrarezi J.A."/>
            <person name="Labate C.A."/>
        </authorList>
    </citation>
    <scope>NUCLEOTIDE SEQUENCE</scope>
    <source>
        <strain evidence="2">MF-1</strain>
    </source>
</reference>
<feature type="region of interest" description="Disordered" evidence="1">
    <location>
        <begin position="1"/>
        <end position="87"/>
    </location>
</feature>
<name>A0A9Q3J6M5_9BASI</name>